<proteinExistence type="predicted"/>
<evidence type="ECO:0000313" key="3">
    <source>
        <dbReference type="EMBL" id="UQC77531.1"/>
    </source>
</evidence>
<reference evidence="3" key="1">
    <citation type="journal article" date="2021" name="Mol. Plant Microbe Interact.">
        <title>Complete Genome Sequence of the Plant-Pathogenic Fungus Colletotrichum lupini.</title>
        <authorList>
            <person name="Baroncelli R."/>
            <person name="Pensec F."/>
            <person name="Da Lio D."/>
            <person name="Boufleur T."/>
            <person name="Vicente I."/>
            <person name="Sarrocco S."/>
            <person name="Picot A."/>
            <person name="Baraldi E."/>
            <person name="Sukno S."/>
            <person name="Thon M."/>
            <person name="Le Floch G."/>
        </authorList>
    </citation>
    <scope>NUCLEOTIDE SEQUENCE</scope>
    <source>
        <strain evidence="3">IMI 504893</strain>
    </source>
</reference>
<evidence type="ECO:0000256" key="2">
    <source>
        <dbReference type="SAM" id="Phobius"/>
    </source>
</evidence>
<dbReference type="Proteomes" id="UP000830671">
    <property type="component" value="Chromosome 2"/>
</dbReference>
<evidence type="ECO:0000313" key="4">
    <source>
        <dbReference type="Proteomes" id="UP000830671"/>
    </source>
</evidence>
<feature type="transmembrane region" description="Helical" evidence="2">
    <location>
        <begin position="67"/>
        <end position="88"/>
    </location>
</feature>
<protein>
    <submittedName>
        <fullName evidence="3">Uncharacterized protein</fullName>
    </submittedName>
</protein>
<sequence>MPAIPQPKAGRDRDGVLEDSVHGWVTKFLTDRQVEEPSGPLPPVSPVPPGSQVQCSGWGCLSEAQQAGVLVTIVVVFLSLFLGLIFFLRSKKKQDNWVVGDLILVRTRRRPRPRSQAASIKSQHSRFFFRHEGLTGTQQPPQVLIAHPTILHISPPPPLPVPVPLPMPMPMPFRPPQPIYPYPMAYQANQANQYYPMRAQAFGNSQEPSAVPAFPVNAQYQQQPQPYPQAQQHPHYPWKQGPGLQQSEQRSQQPPRRRLSLARRLFSLFNNPVGRASTIASSDSDSTRAPSIRSSHHSRTSATSVATPPSPEMRIKRTAAHGADAMRPLEVSPAVATVQSDDYLTPTTIQDALSIPANSGSEVQCESRGKAATTESPVKKQVQAERDNTKTCPTSIPICEDTETAGTYPSRPVAKPLKRYDLSTTVINGELTRHSALKNGNRSAAGARLCNTKNDQKPSAKEDSDHVDFASSRTVTSPMAAEASSSKGKEKRQQGKSVDKHSPKENAVREVSRDHPDVLGTAVHSAEALKKPVPDPQSSPVKTTEKKHDQSSSPNQHLRRLSSRTEELRFDVSCSDVTETSDSLSDDSPPPSPPRPIHQGGGYGERLMTVFLTRTGGEKERLMHENGVPWNDYGTRFGPYEVSCTSDSDLVSG</sequence>
<dbReference type="RefSeq" id="XP_049139170.1">
    <property type="nucleotide sequence ID" value="XM_049282027.1"/>
</dbReference>
<evidence type="ECO:0000256" key="1">
    <source>
        <dbReference type="SAM" id="MobiDB-lite"/>
    </source>
</evidence>
<feature type="compositionally biased region" description="Low complexity" evidence="1">
    <location>
        <begin position="222"/>
        <end position="254"/>
    </location>
</feature>
<dbReference type="AlphaFoldDB" id="A0A9Q8SII5"/>
<name>A0A9Q8SII5_9PEZI</name>
<gene>
    <name evidence="3" type="ORF">CLUP02_02999</name>
</gene>
<feature type="region of interest" description="Disordered" evidence="1">
    <location>
        <begin position="275"/>
        <end position="310"/>
    </location>
</feature>
<dbReference type="GeneID" id="73337037"/>
<feature type="compositionally biased region" description="Basic and acidic residues" evidence="1">
    <location>
        <begin position="487"/>
        <end position="517"/>
    </location>
</feature>
<feature type="region of interest" description="Disordered" evidence="1">
    <location>
        <begin position="438"/>
        <end position="605"/>
    </location>
</feature>
<feature type="region of interest" description="Disordered" evidence="1">
    <location>
        <begin position="222"/>
        <end position="257"/>
    </location>
</feature>
<feature type="compositionally biased region" description="Low complexity" evidence="1">
    <location>
        <begin position="275"/>
        <end position="293"/>
    </location>
</feature>
<keyword evidence="2" id="KW-1133">Transmembrane helix</keyword>
<keyword evidence="2" id="KW-0812">Transmembrane</keyword>
<feature type="compositionally biased region" description="Basic and acidic residues" evidence="1">
    <location>
        <begin position="454"/>
        <end position="468"/>
    </location>
</feature>
<organism evidence="3 4">
    <name type="scientific">Colletotrichum lupini</name>
    <dbReference type="NCBI Taxonomy" id="145971"/>
    <lineage>
        <taxon>Eukaryota</taxon>
        <taxon>Fungi</taxon>
        <taxon>Dikarya</taxon>
        <taxon>Ascomycota</taxon>
        <taxon>Pezizomycotina</taxon>
        <taxon>Sordariomycetes</taxon>
        <taxon>Hypocreomycetidae</taxon>
        <taxon>Glomerellales</taxon>
        <taxon>Glomerellaceae</taxon>
        <taxon>Colletotrichum</taxon>
        <taxon>Colletotrichum acutatum species complex</taxon>
    </lineage>
</organism>
<keyword evidence="2" id="KW-0472">Membrane</keyword>
<keyword evidence="4" id="KW-1185">Reference proteome</keyword>
<dbReference type="EMBL" id="CP019474">
    <property type="protein sequence ID" value="UQC77531.1"/>
    <property type="molecule type" value="Genomic_DNA"/>
</dbReference>
<dbReference type="KEGG" id="clup:CLUP02_02999"/>
<accession>A0A9Q8SII5</accession>